<gene>
    <name evidence="3" type="ORF">GP486_002479</name>
</gene>
<dbReference type="Proteomes" id="UP000750711">
    <property type="component" value="Unassembled WGS sequence"/>
</dbReference>
<accession>A0A9P8RRN7</accession>
<sequence>MPRESANGANDIEKGGLKGSEYLAGYPDFAAFIASGKELAIYRAFDRLSARNILYLQSELLYLQDKLEEFDRHDLEAKSFEEKMAARCWQIMAEPSNDHDRERLELIRKIRPVLKEYSRVLRAMRNWFIGEDKDNSKKTLVGLDEKLFDEADDLIALRPAQGRDRLSKLLQQYGFFFKEDHRNLPPSWGGITYFPEKRIHQIVTVANTVLAAILLVGAIVSLYVVKPQIARLGMVGGFTTVFAASLGLLTKASQAEVFTATAA</sequence>
<feature type="transmembrane region" description="Helical" evidence="1">
    <location>
        <begin position="229"/>
        <end position="249"/>
    </location>
</feature>
<comment type="caution">
    <text evidence="3">The sequence shown here is derived from an EMBL/GenBank/DDBJ whole genome shotgun (WGS) entry which is preliminary data.</text>
</comment>
<keyword evidence="1" id="KW-1133">Transmembrane helix</keyword>
<organism evidence="3 4">
    <name type="scientific">Trichoglossum hirsutum</name>
    <dbReference type="NCBI Taxonomy" id="265104"/>
    <lineage>
        <taxon>Eukaryota</taxon>
        <taxon>Fungi</taxon>
        <taxon>Dikarya</taxon>
        <taxon>Ascomycota</taxon>
        <taxon>Pezizomycotina</taxon>
        <taxon>Geoglossomycetes</taxon>
        <taxon>Geoglossales</taxon>
        <taxon>Geoglossaceae</taxon>
        <taxon>Trichoglossum</taxon>
    </lineage>
</organism>
<evidence type="ECO:0000313" key="3">
    <source>
        <dbReference type="EMBL" id="KAH0562956.1"/>
    </source>
</evidence>
<evidence type="ECO:0000313" key="4">
    <source>
        <dbReference type="Proteomes" id="UP000750711"/>
    </source>
</evidence>
<reference evidence="3" key="1">
    <citation type="submission" date="2021-03" db="EMBL/GenBank/DDBJ databases">
        <title>Comparative genomics and phylogenomic investigation of the class Geoglossomycetes provide insights into ecological specialization and systematics.</title>
        <authorList>
            <person name="Melie T."/>
            <person name="Pirro S."/>
            <person name="Miller A.N."/>
            <person name="Quandt A."/>
        </authorList>
    </citation>
    <scope>NUCLEOTIDE SEQUENCE</scope>
    <source>
        <strain evidence="3">CAQ_001_2017</strain>
    </source>
</reference>
<dbReference type="PANTHER" id="PTHR34502">
    <property type="entry name" value="DUF6594 DOMAIN-CONTAINING PROTEIN-RELATED"/>
    <property type="match status" value="1"/>
</dbReference>
<name>A0A9P8RRN7_9PEZI</name>
<dbReference type="AlphaFoldDB" id="A0A9P8RRN7"/>
<dbReference type="Pfam" id="PF20237">
    <property type="entry name" value="DUF6594"/>
    <property type="match status" value="1"/>
</dbReference>
<feature type="domain" description="DUF6594" evidence="2">
    <location>
        <begin position="26"/>
        <end position="263"/>
    </location>
</feature>
<keyword evidence="4" id="KW-1185">Reference proteome</keyword>
<feature type="transmembrane region" description="Helical" evidence="1">
    <location>
        <begin position="202"/>
        <end position="223"/>
    </location>
</feature>
<evidence type="ECO:0000256" key="1">
    <source>
        <dbReference type="SAM" id="Phobius"/>
    </source>
</evidence>
<evidence type="ECO:0000259" key="2">
    <source>
        <dbReference type="Pfam" id="PF20237"/>
    </source>
</evidence>
<keyword evidence="1" id="KW-0812">Transmembrane</keyword>
<dbReference type="EMBL" id="JAGHQM010000278">
    <property type="protein sequence ID" value="KAH0562956.1"/>
    <property type="molecule type" value="Genomic_DNA"/>
</dbReference>
<proteinExistence type="predicted"/>
<keyword evidence="1" id="KW-0472">Membrane</keyword>
<dbReference type="PANTHER" id="PTHR34502:SF4">
    <property type="entry name" value="DUF6594 DOMAIN-CONTAINING PROTEIN"/>
    <property type="match status" value="1"/>
</dbReference>
<dbReference type="InterPro" id="IPR046529">
    <property type="entry name" value="DUF6594"/>
</dbReference>
<protein>
    <recommendedName>
        <fullName evidence="2">DUF6594 domain-containing protein</fullName>
    </recommendedName>
</protein>